<evidence type="ECO:0000313" key="2">
    <source>
        <dbReference type="EMBL" id="QCY47316.1"/>
    </source>
</evidence>
<dbReference type="EMBL" id="CP034412">
    <property type="protein sequence ID" value="QCY47316.1"/>
    <property type="molecule type" value="Genomic_DNA"/>
</dbReference>
<feature type="transmembrane region" description="Helical" evidence="1">
    <location>
        <begin position="110"/>
        <end position="128"/>
    </location>
</feature>
<sequence length="132" mass="13829">MSAVATMIALSLFVGLVALLIAFQVTLALGTPWGRLAWGGQHAGKLPLGYRIASAASILVYGFIAALALDAGGAINLFPSGFSHIAMWVVFGYLTLGTLMNALSRSKPERFVMTPVALSLAFLALIIATHPK</sequence>
<organism evidence="2 3">
    <name type="scientific">Glutamicibacter creatinolyticus</name>
    <dbReference type="NCBI Taxonomy" id="162496"/>
    <lineage>
        <taxon>Bacteria</taxon>
        <taxon>Bacillati</taxon>
        <taxon>Actinomycetota</taxon>
        <taxon>Actinomycetes</taxon>
        <taxon>Micrococcales</taxon>
        <taxon>Micrococcaceae</taxon>
        <taxon>Glutamicibacter</taxon>
    </lineage>
</organism>
<feature type="transmembrane region" description="Helical" evidence="1">
    <location>
        <begin position="85"/>
        <end position="104"/>
    </location>
</feature>
<reference evidence="2 3" key="1">
    <citation type="submission" date="2018-12" db="EMBL/GenBank/DDBJ databases">
        <title>Complete Genome Sequence of Glutamicibacter creatinolyticus strain LGCM259,isolated from an abscess of a 12-year-old mare in Italy.</title>
        <authorList>
            <person name="Santos R.G."/>
            <person name="Silva A.L."/>
            <person name="Seyffert N."/>
            <person name="Castro T.L.P."/>
            <person name="Attili A.R."/>
            <person name="Rifici C."/>
            <person name="Mazzullo G."/>
            <person name="Brenig B."/>
            <person name="Venanzi F."/>
            <person name="Azevedo V."/>
        </authorList>
    </citation>
    <scope>NUCLEOTIDE SEQUENCE [LARGE SCALE GENOMIC DNA]</scope>
    <source>
        <strain evidence="2 3">LGCM 259</strain>
    </source>
</reference>
<keyword evidence="3" id="KW-1185">Reference proteome</keyword>
<name>A0A5B7WTB5_9MICC</name>
<keyword evidence="1" id="KW-1133">Transmembrane helix</keyword>
<evidence type="ECO:0000313" key="3">
    <source>
        <dbReference type="Proteomes" id="UP000307000"/>
    </source>
</evidence>
<accession>A0A5B7WTB5</accession>
<dbReference type="AlphaFoldDB" id="A0A5B7WTB5"/>
<evidence type="ECO:0000256" key="1">
    <source>
        <dbReference type="SAM" id="Phobius"/>
    </source>
</evidence>
<keyword evidence="1" id="KW-0812">Transmembrane</keyword>
<proteinExistence type="predicted"/>
<protein>
    <submittedName>
        <fullName evidence="2">Uncharacterized protein</fullName>
    </submittedName>
</protein>
<feature type="transmembrane region" description="Helical" evidence="1">
    <location>
        <begin position="52"/>
        <end position="78"/>
    </location>
</feature>
<keyword evidence="1" id="KW-0472">Membrane</keyword>
<dbReference type="RefSeq" id="WP_246049480.1">
    <property type="nucleotide sequence ID" value="NZ_CP034412.1"/>
</dbReference>
<dbReference type="Proteomes" id="UP000307000">
    <property type="component" value="Chromosome"/>
</dbReference>
<gene>
    <name evidence="2" type="ORF">GcLGCM259_1586</name>
</gene>
<dbReference type="KEGG" id="gcr:GcLGCM259_1586"/>